<gene>
    <name evidence="1" type="ORF">D0Z67_11715</name>
</gene>
<accession>A0A4P6TTV3</accession>
<sequence length="293" mass="33552">MAHSPGKTSKYTDFENLRAQAVALRRQGMSLRQIRDHLKIHNNDLLNRLVHGEPAPEWTKRPNAKDDLREEARELRRRGHTYDQIQMKLGCSKSSISLWVRDLPKPERRDPAEQAKLASRKRWEHELAVRDESRRRTKADARAEIGTLSDRELFIAGAALYWAEGSKDKPHARRERVVFINSDPGVIRVFLAWLDLLQVRREDLSFRVMIHESADVAAAETCWADLVGADGGAFTKTTLKRHNPKTVRKNTGEAYRGCLVVSVRRSAELYRRIEGWWCGIVGAATTTDLPNRT</sequence>
<dbReference type="STRING" id="73044.GCA_000725795_01842"/>
<evidence type="ECO:0000313" key="2">
    <source>
        <dbReference type="Proteomes" id="UP000292547"/>
    </source>
</evidence>
<dbReference type="AlphaFoldDB" id="A0A4P6TTV3"/>
<proteinExistence type="predicted"/>
<evidence type="ECO:0000313" key="1">
    <source>
        <dbReference type="EMBL" id="QBJ90905.1"/>
    </source>
</evidence>
<keyword evidence="2" id="KW-1185">Reference proteome</keyword>
<dbReference type="EMBL" id="CP032229">
    <property type="protein sequence ID" value="QBJ90905.1"/>
    <property type="molecule type" value="Genomic_DNA"/>
</dbReference>
<dbReference type="OrthoDB" id="3512717at2"/>
<protein>
    <submittedName>
        <fullName evidence="1">Uncharacterized protein</fullName>
    </submittedName>
</protein>
<dbReference type="KEGG" id="sseo:D0Z67_11715"/>
<organism evidence="1 2">
    <name type="scientific">Streptomyces seoulensis</name>
    <dbReference type="NCBI Taxonomy" id="73044"/>
    <lineage>
        <taxon>Bacteria</taxon>
        <taxon>Bacillati</taxon>
        <taxon>Actinomycetota</taxon>
        <taxon>Actinomycetes</taxon>
        <taxon>Kitasatosporales</taxon>
        <taxon>Streptomycetaceae</taxon>
        <taxon>Streptomyces</taxon>
    </lineage>
</organism>
<dbReference type="RefSeq" id="WP_031184265.1">
    <property type="nucleotide sequence ID" value="NZ_CP032229.1"/>
</dbReference>
<dbReference type="GeneID" id="300099599"/>
<reference evidence="1 2" key="1">
    <citation type="submission" date="2018-08" db="EMBL/GenBank/DDBJ databases">
        <title>The complete genome sequence of Streptomyces seoulensis, a pioneer strain for nickel superoxide dismutase discovery.</title>
        <authorList>
            <person name="Shin J."/>
            <person name="Lee J.-S."/>
            <person name="Lee E.-J."/>
            <person name="Youn H.-D."/>
        </authorList>
    </citation>
    <scope>NUCLEOTIDE SEQUENCE [LARGE SCALE GENOMIC DNA]</scope>
    <source>
        <strain evidence="1 2">KCTC 9819</strain>
    </source>
</reference>
<name>A0A4P6TTV3_STRSO</name>
<dbReference type="Proteomes" id="UP000292547">
    <property type="component" value="Chromosome"/>
</dbReference>